<gene>
    <name evidence="4" type="ORF">DPMN_024996</name>
</gene>
<dbReference type="EMBL" id="JAIWYP010000002">
    <property type="protein sequence ID" value="KAH3862040.1"/>
    <property type="molecule type" value="Genomic_DNA"/>
</dbReference>
<sequence length="710" mass="81324">MNLNELKSKKKLLKVNTESGYVKYSHKVARADKNHMPSRVSETVSEKVKSSDTVFKRHTNTRNTRESWADTFGNLQSEADIPVFTEFADNASYEEDVKKEEKETSFYNHIRLSRYGRRHSPFWYGRRIMELEKAGKVKEAIEVFDKWMIEQDRVQPSSHEYSVLIALLGRCGYTLKAFQLYKQMRERKIRVDPHIFTSLFNACTNSPWREDGLSRAKKLRQAMILSNYQPTYINYQAMIAAFGVCGDINTAFSIADEAARLRVTDNLLNSLLMACISDNTSGFRHAVLVWRKMLKMGVKPTIRSYNMLLRAVNECGIGEAKTFLNGLSGESLPGVEHSNSLQRKGGKNLLWLPRNQEKEFQGIDAVLEKYEVPQVSGVGNVENAIDVEERLATGELSDDENGFHSREPLVEPFDLDVQETSSTDLLENKEWWELDIFPVKSSLPSEFISQSSHGMFANLPNILNPSDSDPIPDLDYRLVKGPRERFALLGGVAGILNTLQKDGNSPNTTTFSLMSKAIPLNNNQENDLIAAMQLADVQPDTDFFNHLMREVVRKVPFEVRRSKAMELFSRMKSAGLEPNIRTYGILAHVCFTQEQGRQFLEEIMEAGIMANSHIFHNLLKAAHFRLRYKQFLMSKMEELGVRPTEYVIELLEICIFNAKNIPDIGSEKGQIRKKSLEMFIHYYEGWCKRNVEEKSEHPWKAFRETTSSEV</sequence>
<dbReference type="Pfam" id="PF13812">
    <property type="entry name" value="PPR_3"/>
    <property type="match status" value="1"/>
</dbReference>
<proteinExistence type="predicted"/>
<dbReference type="AlphaFoldDB" id="A0A9D4LNH3"/>
<dbReference type="InterPro" id="IPR011990">
    <property type="entry name" value="TPR-like_helical_dom_sf"/>
</dbReference>
<accession>A0A9D4LNH3</accession>
<dbReference type="GO" id="GO:0005759">
    <property type="term" value="C:mitochondrial matrix"/>
    <property type="evidence" value="ECO:0007669"/>
    <property type="project" value="TreeGrafter"/>
</dbReference>
<evidence type="ECO:0000313" key="4">
    <source>
        <dbReference type="EMBL" id="KAH3862040.1"/>
    </source>
</evidence>
<reference evidence="4" key="2">
    <citation type="submission" date="2020-11" db="EMBL/GenBank/DDBJ databases">
        <authorList>
            <person name="McCartney M.A."/>
            <person name="Auch B."/>
            <person name="Kono T."/>
            <person name="Mallez S."/>
            <person name="Becker A."/>
            <person name="Gohl D.M."/>
            <person name="Silverstein K.A.T."/>
            <person name="Koren S."/>
            <person name="Bechman K.B."/>
            <person name="Herman A."/>
            <person name="Abrahante J.E."/>
            <person name="Garbe J."/>
        </authorList>
    </citation>
    <scope>NUCLEOTIDE SEQUENCE</scope>
    <source>
        <strain evidence="4">Duluth1</strain>
        <tissue evidence="4">Whole animal</tissue>
    </source>
</reference>
<dbReference type="NCBIfam" id="TIGR00756">
    <property type="entry name" value="PPR"/>
    <property type="match status" value="1"/>
</dbReference>
<evidence type="ECO:0000256" key="1">
    <source>
        <dbReference type="ARBA" id="ARBA00022737"/>
    </source>
</evidence>
<keyword evidence="5" id="KW-1185">Reference proteome</keyword>
<dbReference type="InterPro" id="IPR033443">
    <property type="entry name" value="PROP1-like_PPR_dom"/>
</dbReference>
<reference evidence="4" key="1">
    <citation type="journal article" date="2019" name="bioRxiv">
        <title>The Genome of the Zebra Mussel, Dreissena polymorpha: A Resource for Invasive Species Research.</title>
        <authorList>
            <person name="McCartney M.A."/>
            <person name="Auch B."/>
            <person name="Kono T."/>
            <person name="Mallez S."/>
            <person name="Zhang Y."/>
            <person name="Obille A."/>
            <person name="Becker A."/>
            <person name="Abrahante J.E."/>
            <person name="Garbe J."/>
            <person name="Badalamenti J.P."/>
            <person name="Herman A."/>
            <person name="Mangelson H."/>
            <person name="Liachko I."/>
            <person name="Sullivan S."/>
            <person name="Sone E.D."/>
            <person name="Koren S."/>
            <person name="Silverstein K.A.T."/>
            <person name="Beckman K.B."/>
            <person name="Gohl D.M."/>
        </authorList>
    </citation>
    <scope>NUCLEOTIDE SEQUENCE</scope>
    <source>
        <strain evidence="4">Duluth1</strain>
        <tissue evidence="4">Whole animal</tissue>
    </source>
</reference>
<feature type="domain" description="PROP1-like PPR" evidence="3">
    <location>
        <begin position="176"/>
        <end position="318"/>
    </location>
</feature>
<evidence type="ECO:0000313" key="5">
    <source>
        <dbReference type="Proteomes" id="UP000828390"/>
    </source>
</evidence>
<feature type="repeat" description="PPR" evidence="2">
    <location>
        <begin position="157"/>
        <end position="191"/>
    </location>
</feature>
<dbReference type="GO" id="GO:0042780">
    <property type="term" value="P:tRNA 3'-end processing"/>
    <property type="evidence" value="ECO:0007669"/>
    <property type="project" value="TreeGrafter"/>
</dbReference>
<dbReference type="PANTHER" id="PTHR24014">
    <property type="entry name" value="2-OXOGLUTARATE AND IRON-DEPENDENT OXYGENASE DOMAIN-CONTAINING PROTEIN 2"/>
    <property type="match status" value="1"/>
</dbReference>
<dbReference type="Gene3D" id="1.25.40.10">
    <property type="entry name" value="Tetratricopeptide repeat domain"/>
    <property type="match status" value="3"/>
</dbReference>
<name>A0A9D4LNH3_DREPO</name>
<dbReference type="PROSITE" id="PS51375">
    <property type="entry name" value="PPR"/>
    <property type="match status" value="1"/>
</dbReference>
<protein>
    <recommendedName>
        <fullName evidence="3">PROP1-like PPR domain-containing protein</fullName>
    </recommendedName>
</protein>
<organism evidence="4 5">
    <name type="scientific">Dreissena polymorpha</name>
    <name type="common">Zebra mussel</name>
    <name type="synonym">Mytilus polymorpha</name>
    <dbReference type="NCBI Taxonomy" id="45954"/>
    <lineage>
        <taxon>Eukaryota</taxon>
        <taxon>Metazoa</taxon>
        <taxon>Spiralia</taxon>
        <taxon>Lophotrochozoa</taxon>
        <taxon>Mollusca</taxon>
        <taxon>Bivalvia</taxon>
        <taxon>Autobranchia</taxon>
        <taxon>Heteroconchia</taxon>
        <taxon>Euheterodonta</taxon>
        <taxon>Imparidentia</taxon>
        <taxon>Neoheterodontei</taxon>
        <taxon>Myida</taxon>
        <taxon>Dreissenoidea</taxon>
        <taxon>Dreissenidae</taxon>
        <taxon>Dreissena</taxon>
    </lineage>
</organism>
<comment type="caution">
    <text evidence="4">The sequence shown here is derived from an EMBL/GenBank/DDBJ whole genome shotgun (WGS) entry which is preliminary data.</text>
</comment>
<dbReference type="Pfam" id="PF17177">
    <property type="entry name" value="PPR_long"/>
    <property type="match status" value="1"/>
</dbReference>
<dbReference type="PANTHER" id="PTHR24014:SF6">
    <property type="entry name" value="PENTATRICOPEPTIDE REPEAT-CONTAINING PROTEIN 1, MITOCHONDRIAL"/>
    <property type="match status" value="1"/>
</dbReference>
<evidence type="ECO:0000259" key="3">
    <source>
        <dbReference type="Pfam" id="PF17177"/>
    </source>
</evidence>
<dbReference type="InterPro" id="IPR002885">
    <property type="entry name" value="PPR_rpt"/>
</dbReference>
<evidence type="ECO:0000256" key="2">
    <source>
        <dbReference type="PROSITE-ProRule" id="PRU00708"/>
    </source>
</evidence>
<dbReference type="GO" id="GO:0000049">
    <property type="term" value="F:tRNA binding"/>
    <property type="evidence" value="ECO:0007669"/>
    <property type="project" value="TreeGrafter"/>
</dbReference>
<keyword evidence="1" id="KW-0677">Repeat</keyword>
<dbReference type="Proteomes" id="UP000828390">
    <property type="component" value="Unassembled WGS sequence"/>
</dbReference>